<reference evidence="3" key="1">
    <citation type="submission" date="2017-04" db="EMBL/GenBank/DDBJ databases">
        <title>Plasmodium gonderi genome.</title>
        <authorList>
            <person name="Arisue N."/>
            <person name="Honma H."/>
            <person name="Kawai S."/>
            <person name="Tougan T."/>
            <person name="Tanabe K."/>
            <person name="Horii T."/>
        </authorList>
    </citation>
    <scope>NUCLEOTIDE SEQUENCE [LARGE SCALE GENOMIC DNA]</scope>
    <source>
        <strain evidence="3">ATCC 30045</strain>
    </source>
</reference>
<keyword evidence="3" id="KW-1185">Reference proteome</keyword>
<dbReference type="Proteomes" id="UP000195521">
    <property type="component" value="Unassembled WGS sequence"/>
</dbReference>
<feature type="transmembrane region" description="Helical" evidence="1">
    <location>
        <begin position="33"/>
        <end position="54"/>
    </location>
</feature>
<sequence length="215" mass="24630">MYLFKKAKDSIVNSLQYDKTSPLMKLNYVCKGILRATFIVSLGLSALTMSTMYLDQNLINKNMVQILAATSLLLSMLSLTILRRKNGTYIFAKVQMYPFSFKDLIDVSLTAGTVTISVLDIFMCYLYLIVTFLTFLTALFLLYESLEGSYMNDNETLNLFSIQFTSVSYIGLYVTSQFCAFKSIPYHPMEYLGYIMKNIIEDIFCVIKKACNFIY</sequence>
<dbReference type="OrthoDB" id="371157at2759"/>
<protein>
    <submittedName>
        <fullName evidence="2">Uncharacterized protein</fullName>
    </submittedName>
</protein>
<proteinExistence type="predicted"/>
<name>A0A1Y1JKT9_PLAGO</name>
<dbReference type="RefSeq" id="XP_028544001.1">
    <property type="nucleotide sequence ID" value="XM_028688200.1"/>
</dbReference>
<keyword evidence="1" id="KW-0812">Transmembrane</keyword>
<comment type="caution">
    <text evidence="2">The sequence shown here is derived from an EMBL/GenBank/DDBJ whole genome shotgun (WGS) entry which is preliminary data.</text>
</comment>
<evidence type="ECO:0000313" key="3">
    <source>
        <dbReference type="Proteomes" id="UP000195521"/>
    </source>
</evidence>
<organism evidence="2 3">
    <name type="scientific">Plasmodium gonderi</name>
    <dbReference type="NCBI Taxonomy" id="77519"/>
    <lineage>
        <taxon>Eukaryota</taxon>
        <taxon>Sar</taxon>
        <taxon>Alveolata</taxon>
        <taxon>Apicomplexa</taxon>
        <taxon>Aconoidasida</taxon>
        <taxon>Haemosporida</taxon>
        <taxon>Plasmodiidae</taxon>
        <taxon>Plasmodium</taxon>
        <taxon>Plasmodium (Plasmodium)</taxon>
    </lineage>
</organism>
<feature type="transmembrane region" description="Helical" evidence="1">
    <location>
        <begin position="125"/>
        <end position="143"/>
    </location>
</feature>
<dbReference type="AlphaFoldDB" id="A0A1Y1JKT9"/>
<feature type="transmembrane region" description="Helical" evidence="1">
    <location>
        <begin position="66"/>
        <end position="82"/>
    </location>
</feature>
<evidence type="ECO:0000313" key="2">
    <source>
        <dbReference type="EMBL" id="GAW81412.1"/>
    </source>
</evidence>
<keyword evidence="1" id="KW-0472">Membrane</keyword>
<keyword evidence="1" id="KW-1133">Transmembrane helix</keyword>
<gene>
    <name evidence="2" type="ORF">PGO_101690</name>
</gene>
<dbReference type="GeneID" id="39748134"/>
<evidence type="ECO:0000256" key="1">
    <source>
        <dbReference type="SAM" id="Phobius"/>
    </source>
</evidence>
<accession>A0A1Y1JKT9</accession>
<dbReference type="OMA" id="FKSMPYH"/>
<dbReference type="EMBL" id="BDQF01000011">
    <property type="protein sequence ID" value="GAW81412.1"/>
    <property type="molecule type" value="Genomic_DNA"/>
</dbReference>